<organism evidence="3 4">
    <name type="scientific">Alteromonas arenosi</name>
    <dbReference type="NCBI Taxonomy" id="3055817"/>
    <lineage>
        <taxon>Bacteria</taxon>
        <taxon>Pseudomonadati</taxon>
        <taxon>Pseudomonadota</taxon>
        <taxon>Gammaproteobacteria</taxon>
        <taxon>Alteromonadales</taxon>
        <taxon>Alteromonadaceae</taxon>
        <taxon>Alteromonas/Salinimonas group</taxon>
        <taxon>Alteromonas</taxon>
    </lineage>
</organism>
<dbReference type="PANTHER" id="PTHR42852:SF17">
    <property type="entry name" value="THIOREDOXIN-LIKE PROTEIN HI_1115"/>
    <property type="match status" value="1"/>
</dbReference>
<keyword evidence="4" id="KW-1185">Reference proteome</keyword>
<dbReference type="Proteomes" id="UP001234343">
    <property type="component" value="Unassembled WGS sequence"/>
</dbReference>
<accession>A0ABT7SWR9</accession>
<keyword evidence="1" id="KW-1133">Transmembrane helix</keyword>
<dbReference type="InterPro" id="IPR036249">
    <property type="entry name" value="Thioredoxin-like_sf"/>
</dbReference>
<dbReference type="Pfam" id="PF00578">
    <property type="entry name" value="AhpC-TSA"/>
    <property type="match status" value="1"/>
</dbReference>
<evidence type="ECO:0000313" key="3">
    <source>
        <dbReference type="EMBL" id="MDM7860611.1"/>
    </source>
</evidence>
<comment type="caution">
    <text evidence="3">The sequence shown here is derived from an EMBL/GenBank/DDBJ whole genome shotgun (WGS) entry which is preliminary data.</text>
</comment>
<feature type="domain" description="Alkyl hydroperoxide reductase subunit C/ Thiol specific antioxidant" evidence="2">
    <location>
        <begin position="62"/>
        <end position="147"/>
    </location>
</feature>
<reference evidence="3 4" key="1">
    <citation type="submission" date="2023-06" db="EMBL/GenBank/DDBJ databases">
        <title>Alteromonas sp. ASW11-36 isolated from intertidal sand.</title>
        <authorList>
            <person name="Li Y."/>
        </authorList>
    </citation>
    <scope>NUCLEOTIDE SEQUENCE [LARGE SCALE GENOMIC DNA]</scope>
    <source>
        <strain evidence="3 4">ASW11-36</strain>
    </source>
</reference>
<dbReference type="PANTHER" id="PTHR42852">
    <property type="entry name" value="THIOL:DISULFIDE INTERCHANGE PROTEIN DSBE"/>
    <property type="match status" value="1"/>
</dbReference>
<sequence>MKLAGQKWTLWVRDIVIGGIIIAAVLAWQGRDMLEQDGSVSIAHQVLPSLQGQPSPLLSDETPTLVYFFAPWCQVCHLSIGNLEYVNNDNIKIVRVALDYANIQDVEAFAAQHEINSPILLGNNQIKQQFNVSAYPTYYLLNTQNEIIGGSKGYSTAAGLKLREFLINYQ</sequence>
<keyword evidence="1" id="KW-0812">Transmembrane</keyword>
<keyword evidence="1" id="KW-0472">Membrane</keyword>
<feature type="transmembrane region" description="Helical" evidence="1">
    <location>
        <begin position="12"/>
        <end position="30"/>
    </location>
</feature>
<evidence type="ECO:0000259" key="2">
    <source>
        <dbReference type="Pfam" id="PF00578"/>
    </source>
</evidence>
<proteinExistence type="predicted"/>
<dbReference type="InterPro" id="IPR050553">
    <property type="entry name" value="Thioredoxin_ResA/DsbE_sf"/>
</dbReference>
<name>A0ABT7SWR9_9ALTE</name>
<gene>
    <name evidence="3" type="ORF">QTP81_08385</name>
</gene>
<evidence type="ECO:0000256" key="1">
    <source>
        <dbReference type="SAM" id="Phobius"/>
    </source>
</evidence>
<dbReference type="RefSeq" id="WP_289364902.1">
    <property type="nucleotide sequence ID" value="NZ_JAUCBP010000007.1"/>
</dbReference>
<dbReference type="EMBL" id="JAUCBP010000007">
    <property type="protein sequence ID" value="MDM7860611.1"/>
    <property type="molecule type" value="Genomic_DNA"/>
</dbReference>
<evidence type="ECO:0000313" key="4">
    <source>
        <dbReference type="Proteomes" id="UP001234343"/>
    </source>
</evidence>
<dbReference type="Gene3D" id="3.40.30.10">
    <property type="entry name" value="Glutaredoxin"/>
    <property type="match status" value="1"/>
</dbReference>
<dbReference type="InterPro" id="IPR000866">
    <property type="entry name" value="AhpC/TSA"/>
</dbReference>
<protein>
    <submittedName>
        <fullName evidence="3">Thioredoxin-like domain-containing protein</fullName>
    </submittedName>
</protein>
<dbReference type="SUPFAM" id="SSF52833">
    <property type="entry name" value="Thioredoxin-like"/>
    <property type="match status" value="1"/>
</dbReference>